<dbReference type="SMART" id="SM01117">
    <property type="entry name" value="Cyt-b5"/>
    <property type="match status" value="1"/>
</dbReference>
<dbReference type="Pfam" id="PF00173">
    <property type="entry name" value="Cyt-b5"/>
    <property type="match status" value="1"/>
</dbReference>
<dbReference type="AlphaFoldDB" id="A0A4R1K9A3"/>
<dbReference type="InterPro" id="IPR001199">
    <property type="entry name" value="Cyt_B5-like_heme/steroid-bd"/>
</dbReference>
<feature type="domain" description="Cytochrome b5 heme-binding" evidence="2">
    <location>
        <begin position="1"/>
        <end position="73"/>
    </location>
</feature>
<dbReference type="Gene3D" id="3.10.120.10">
    <property type="entry name" value="Cytochrome b5-like heme/steroid binding domain"/>
    <property type="match status" value="1"/>
</dbReference>
<keyword evidence="4" id="KW-1185">Reference proteome</keyword>
<dbReference type="SUPFAM" id="SSF55856">
    <property type="entry name" value="Cytochrome b5-like heme/steroid binding domain"/>
    <property type="match status" value="1"/>
</dbReference>
<dbReference type="InterPro" id="IPR019251">
    <property type="entry name" value="DUF2231_TM"/>
</dbReference>
<dbReference type="RefSeq" id="WP_207891254.1">
    <property type="nucleotide sequence ID" value="NZ_JAJUHT010000001.1"/>
</dbReference>
<dbReference type="InterPro" id="IPR036400">
    <property type="entry name" value="Cyt_B5-like_heme/steroid_sf"/>
</dbReference>
<evidence type="ECO:0000259" key="2">
    <source>
        <dbReference type="SMART" id="SM01117"/>
    </source>
</evidence>
<dbReference type="Proteomes" id="UP000294614">
    <property type="component" value="Unassembled WGS sequence"/>
</dbReference>
<comment type="caution">
    <text evidence="3">The sequence shown here is derived from an EMBL/GenBank/DDBJ whole genome shotgun (WGS) entry which is preliminary data.</text>
</comment>
<gene>
    <name evidence="3" type="ORF">C8D98_1806</name>
</gene>
<feature type="transmembrane region" description="Helical" evidence="1">
    <location>
        <begin position="198"/>
        <end position="216"/>
    </location>
</feature>
<reference evidence="3 4" key="1">
    <citation type="submission" date="2019-03" db="EMBL/GenBank/DDBJ databases">
        <title>Genomic Encyclopedia of Type Strains, Phase IV (KMG-IV): sequencing the most valuable type-strain genomes for metagenomic binning, comparative biology and taxonomic classification.</title>
        <authorList>
            <person name="Goeker M."/>
        </authorList>
    </citation>
    <scope>NUCLEOTIDE SEQUENCE [LARGE SCALE GENOMIC DNA]</scope>
    <source>
        <strain evidence="3 4">DSM 24984</strain>
    </source>
</reference>
<proteinExistence type="predicted"/>
<feature type="transmembrane region" description="Helical" evidence="1">
    <location>
        <begin position="173"/>
        <end position="192"/>
    </location>
</feature>
<evidence type="ECO:0000256" key="1">
    <source>
        <dbReference type="SAM" id="Phobius"/>
    </source>
</evidence>
<keyword evidence="1" id="KW-0472">Membrane</keyword>
<dbReference type="SUPFAM" id="SSF103473">
    <property type="entry name" value="MFS general substrate transporter"/>
    <property type="match status" value="1"/>
</dbReference>
<accession>A0A4R1K9A3</accession>
<name>A0A4R1K9A3_9BACT</name>
<dbReference type="EMBL" id="SMGG01000004">
    <property type="protein sequence ID" value="TCK60925.1"/>
    <property type="molecule type" value="Genomic_DNA"/>
</dbReference>
<evidence type="ECO:0000313" key="4">
    <source>
        <dbReference type="Proteomes" id="UP000294614"/>
    </source>
</evidence>
<dbReference type="Pfam" id="PF09990">
    <property type="entry name" value="DUF2231"/>
    <property type="match status" value="1"/>
</dbReference>
<dbReference type="InterPro" id="IPR036259">
    <property type="entry name" value="MFS_trans_sf"/>
</dbReference>
<evidence type="ECO:0000313" key="3">
    <source>
        <dbReference type="EMBL" id="TCK60925.1"/>
    </source>
</evidence>
<feature type="transmembrane region" description="Helical" evidence="1">
    <location>
        <begin position="137"/>
        <end position="161"/>
    </location>
</feature>
<keyword evidence="1" id="KW-1133">Transmembrane helix</keyword>
<keyword evidence="1" id="KW-0812">Transmembrane</keyword>
<sequence>MKKEELQNFDGKDGRKSFVSNEGRVYDVTESRLWKNGKHAGKHFAGMDLTEALKSAPHGVEVLERFSHVGDVESMKEAKEKTEQESGLKETIRSLYRIFHPHPMLIHFPMGLINFTVIMQLMYYITGYPSFSTAGFYSLVTATVFMVPTIGAGFVSWWVNYGMTKNKLFMTKIIFSFILLAMCLLEIVLYFSAGDDGALYNVLLFANVPVLGIIGFNGGKLSWG</sequence>
<feature type="transmembrane region" description="Helical" evidence="1">
    <location>
        <begin position="104"/>
        <end position="125"/>
    </location>
</feature>
<protein>
    <submittedName>
        <fullName evidence="3">Putative heme/steroid binding protein</fullName>
    </submittedName>
</protein>
<organism evidence="3 4">
    <name type="scientific">Seleniivibrio woodruffii</name>
    <dbReference type="NCBI Taxonomy" id="1078050"/>
    <lineage>
        <taxon>Bacteria</taxon>
        <taxon>Pseudomonadati</taxon>
        <taxon>Deferribacterota</taxon>
        <taxon>Deferribacteres</taxon>
        <taxon>Deferribacterales</taxon>
        <taxon>Geovibrionaceae</taxon>
        <taxon>Seleniivibrio</taxon>
    </lineage>
</organism>